<proteinExistence type="predicted"/>
<feature type="transmembrane region" description="Helical" evidence="1">
    <location>
        <begin position="79"/>
        <end position="97"/>
    </location>
</feature>
<sequence>MDNFYFSLDGAAAYFAVLHSMINVLNVVYEPGCSSHWSYFPTHPKDNCSCKLWLLLIITTCHFISYCDHYVARILDPKCVMSVFVLFNTATMVFLGADL</sequence>
<protein>
    <submittedName>
        <fullName evidence="2">Uncharacterized protein</fullName>
    </submittedName>
</protein>
<keyword evidence="3" id="KW-1185">Reference proteome</keyword>
<evidence type="ECO:0000256" key="1">
    <source>
        <dbReference type="SAM" id="Phobius"/>
    </source>
</evidence>
<comment type="caution">
    <text evidence="2">The sequence shown here is derived from an EMBL/GenBank/DDBJ whole genome shotgun (WGS) entry which is preliminary data.</text>
</comment>
<reference evidence="2 3" key="1">
    <citation type="submission" date="2021-06" db="EMBL/GenBank/DDBJ databases">
        <title>Caerostris extrusa draft genome.</title>
        <authorList>
            <person name="Kono N."/>
            <person name="Arakawa K."/>
        </authorList>
    </citation>
    <scope>NUCLEOTIDE SEQUENCE [LARGE SCALE GENOMIC DNA]</scope>
</reference>
<organism evidence="2 3">
    <name type="scientific">Caerostris extrusa</name>
    <name type="common">Bark spider</name>
    <name type="synonym">Caerostris bankana</name>
    <dbReference type="NCBI Taxonomy" id="172846"/>
    <lineage>
        <taxon>Eukaryota</taxon>
        <taxon>Metazoa</taxon>
        <taxon>Ecdysozoa</taxon>
        <taxon>Arthropoda</taxon>
        <taxon>Chelicerata</taxon>
        <taxon>Arachnida</taxon>
        <taxon>Araneae</taxon>
        <taxon>Araneomorphae</taxon>
        <taxon>Entelegynae</taxon>
        <taxon>Araneoidea</taxon>
        <taxon>Araneidae</taxon>
        <taxon>Caerostris</taxon>
    </lineage>
</organism>
<name>A0AAV4SSZ0_CAEEX</name>
<dbReference type="AlphaFoldDB" id="A0AAV4SSZ0"/>
<dbReference type="Proteomes" id="UP001054945">
    <property type="component" value="Unassembled WGS sequence"/>
</dbReference>
<feature type="transmembrane region" description="Helical" evidence="1">
    <location>
        <begin position="12"/>
        <end position="32"/>
    </location>
</feature>
<keyword evidence="1" id="KW-0812">Transmembrane</keyword>
<keyword evidence="1" id="KW-1133">Transmembrane helix</keyword>
<evidence type="ECO:0000313" key="2">
    <source>
        <dbReference type="EMBL" id="GIY37538.1"/>
    </source>
</evidence>
<gene>
    <name evidence="2" type="ORF">CEXT_192721</name>
</gene>
<dbReference type="EMBL" id="BPLR01010181">
    <property type="protein sequence ID" value="GIY37538.1"/>
    <property type="molecule type" value="Genomic_DNA"/>
</dbReference>
<accession>A0AAV4SSZ0</accession>
<keyword evidence="1" id="KW-0472">Membrane</keyword>
<evidence type="ECO:0000313" key="3">
    <source>
        <dbReference type="Proteomes" id="UP001054945"/>
    </source>
</evidence>